<feature type="non-terminal residue" evidence="3">
    <location>
        <position position="492"/>
    </location>
</feature>
<dbReference type="InterPro" id="IPR022409">
    <property type="entry name" value="PKD/Chitinase_dom"/>
</dbReference>
<protein>
    <submittedName>
        <fullName evidence="3">PKD domain-containing protein</fullName>
    </submittedName>
</protein>
<sequence length="492" mass="52671">MKKLYVFLLSFLFIFYANAQCPVANSCTPGTAPAGNHIFGMGILSVTIGSGPNGFSNTTGGVTDGYQDYSCTKKATVSEGVPTAISITTNPNVNENVRVWVDLNNNGTFEVATELLFSSNNAINHNGTFTIPVSASVVKNQVLRMRISADNFSSPVPTPCSTPVYSQVEDYGITVQSNTNKPTVNFSVNNPITCSPTVQFQSLIQNGATSYFWEFGDNTTSTAANPSHTYGTTGTYTVKLKACNAAGCDSLTKTNYVTYHTNVPVATSCTPITTNHCCGYGITKVTFHTLVNASANGSAGYEDFTCSKSVTVQAGQNYNLSLETSTANNQDTWAYIDFNNDGTFSNSELVFTKLNAKNPSGNIFIQAGALQNVPLRFRIISDEQGAATGPCSNRTSGQVEDYSLTVIAPLQKPVPYFSSNHVGFCDTLVQFTDSSLFAPSSYTWDFGDGSPRSHLQNPLHNYAASGVYTVKLTTCNSLGCDSITKTNLIAIN</sequence>
<dbReference type="CDD" id="cd00146">
    <property type="entry name" value="PKD"/>
    <property type="match status" value="2"/>
</dbReference>
<dbReference type="Gene3D" id="2.60.40.10">
    <property type="entry name" value="Immunoglobulins"/>
    <property type="match status" value="2"/>
</dbReference>
<name>A0A5N1IIK7_9BACT</name>
<dbReference type="EMBL" id="VTWT01000012">
    <property type="protein sequence ID" value="KAA9325495.1"/>
    <property type="molecule type" value="Genomic_DNA"/>
</dbReference>
<evidence type="ECO:0000256" key="1">
    <source>
        <dbReference type="SAM" id="SignalP"/>
    </source>
</evidence>
<evidence type="ECO:0000313" key="4">
    <source>
        <dbReference type="Proteomes" id="UP000326570"/>
    </source>
</evidence>
<feature type="chain" id="PRO_5024794152" evidence="1">
    <location>
        <begin position="20"/>
        <end position="492"/>
    </location>
</feature>
<feature type="domain" description="PKD" evidence="2">
    <location>
        <begin position="181"/>
        <end position="258"/>
    </location>
</feature>
<comment type="caution">
    <text evidence="3">The sequence shown here is derived from an EMBL/GenBank/DDBJ whole genome shotgun (WGS) entry which is preliminary data.</text>
</comment>
<dbReference type="SMART" id="SM00089">
    <property type="entry name" value="PKD"/>
    <property type="match status" value="2"/>
</dbReference>
<dbReference type="PANTHER" id="PTHR36842:SF1">
    <property type="entry name" value="PROTEIN TOLB"/>
    <property type="match status" value="1"/>
</dbReference>
<gene>
    <name evidence="3" type="ORF">F0P94_18095</name>
</gene>
<keyword evidence="1" id="KW-0732">Signal</keyword>
<keyword evidence="4" id="KW-1185">Reference proteome</keyword>
<dbReference type="InterPro" id="IPR000601">
    <property type="entry name" value="PKD_dom"/>
</dbReference>
<dbReference type="InterPro" id="IPR035986">
    <property type="entry name" value="PKD_dom_sf"/>
</dbReference>
<accession>A0A5N1IIK7</accession>
<proteinExistence type="predicted"/>
<dbReference type="Proteomes" id="UP000326570">
    <property type="component" value="Unassembled WGS sequence"/>
</dbReference>
<dbReference type="Pfam" id="PF18911">
    <property type="entry name" value="PKD_4"/>
    <property type="match status" value="2"/>
</dbReference>
<dbReference type="AlphaFoldDB" id="A0A5N1IIK7"/>
<dbReference type="InterPro" id="IPR045474">
    <property type="entry name" value="GEVED"/>
</dbReference>
<evidence type="ECO:0000313" key="3">
    <source>
        <dbReference type="EMBL" id="KAA9325495.1"/>
    </source>
</evidence>
<feature type="signal peptide" evidence="1">
    <location>
        <begin position="1"/>
        <end position="19"/>
    </location>
</feature>
<dbReference type="SUPFAM" id="SSF49299">
    <property type="entry name" value="PKD domain"/>
    <property type="match status" value="2"/>
</dbReference>
<dbReference type="PROSITE" id="PS50093">
    <property type="entry name" value="PKD"/>
    <property type="match status" value="2"/>
</dbReference>
<evidence type="ECO:0000259" key="2">
    <source>
        <dbReference type="PROSITE" id="PS50093"/>
    </source>
</evidence>
<organism evidence="3 4">
    <name type="scientific">Adhaeribacter soli</name>
    <dbReference type="NCBI Taxonomy" id="2607655"/>
    <lineage>
        <taxon>Bacteria</taxon>
        <taxon>Pseudomonadati</taxon>
        <taxon>Bacteroidota</taxon>
        <taxon>Cytophagia</taxon>
        <taxon>Cytophagales</taxon>
        <taxon>Hymenobacteraceae</taxon>
        <taxon>Adhaeribacter</taxon>
    </lineage>
</organism>
<dbReference type="PANTHER" id="PTHR36842">
    <property type="entry name" value="PROTEIN TOLB HOMOLOG"/>
    <property type="match status" value="1"/>
</dbReference>
<dbReference type="Pfam" id="PF20009">
    <property type="entry name" value="GEVED"/>
    <property type="match status" value="2"/>
</dbReference>
<feature type="domain" description="PKD" evidence="2">
    <location>
        <begin position="412"/>
        <end position="492"/>
    </location>
</feature>
<dbReference type="InterPro" id="IPR013783">
    <property type="entry name" value="Ig-like_fold"/>
</dbReference>
<reference evidence="3 4" key="1">
    <citation type="submission" date="2019-09" db="EMBL/GenBank/DDBJ databases">
        <title>Genome sequence of Adhaeribacter sp. M2.</title>
        <authorList>
            <person name="Srinivasan S."/>
        </authorList>
    </citation>
    <scope>NUCLEOTIDE SEQUENCE [LARGE SCALE GENOMIC DNA]</scope>
    <source>
        <strain evidence="3 4">M2</strain>
    </source>
</reference>
<dbReference type="RefSeq" id="WP_150905700.1">
    <property type="nucleotide sequence ID" value="NZ_VTWT01000012.1"/>
</dbReference>